<sequence length="82" mass="9525">MDLNEFLQIDTLNKLKMLMNIRVLYPERECLNCKCKCALMKRCFPEKYSKALAGWNGDLVLPFSHLILALSKIKFCDQAVKL</sequence>
<dbReference type="EMBL" id="REGN01004943">
    <property type="protein sequence ID" value="RNA15461.1"/>
    <property type="molecule type" value="Genomic_DNA"/>
</dbReference>
<accession>A0A3M7QWG0</accession>
<comment type="caution">
    <text evidence="1">The sequence shown here is derived from an EMBL/GenBank/DDBJ whole genome shotgun (WGS) entry which is preliminary data.</text>
</comment>
<organism evidence="1 2">
    <name type="scientific">Brachionus plicatilis</name>
    <name type="common">Marine rotifer</name>
    <name type="synonym">Brachionus muelleri</name>
    <dbReference type="NCBI Taxonomy" id="10195"/>
    <lineage>
        <taxon>Eukaryota</taxon>
        <taxon>Metazoa</taxon>
        <taxon>Spiralia</taxon>
        <taxon>Gnathifera</taxon>
        <taxon>Rotifera</taxon>
        <taxon>Eurotatoria</taxon>
        <taxon>Monogononta</taxon>
        <taxon>Pseudotrocha</taxon>
        <taxon>Ploima</taxon>
        <taxon>Brachionidae</taxon>
        <taxon>Brachionus</taxon>
    </lineage>
</organism>
<evidence type="ECO:0000313" key="1">
    <source>
        <dbReference type="EMBL" id="RNA15461.1"/>
    </source>
</evidence>
<gene>
    <name evidence="1" type="ORF">BpHYR1_039217</name>
</gene>
<name>A0A3M7QWG0_BRAPC</name>
<evidence type="ECO:0000313" key="2">
    <source>
        <dbReference type="Proteomes" id="UP000276133"/>
    </source>
</evidence>
<reference evidence="1 2" key="1">
    <citation type="journal article" date="2018" name="Sci. Rep.">
        <title>Genomic signatures of local adaptation to the degree of environmental predictability in rotifers.</title>
        <authorList>
            <person name="Franch-Gras L."/>
            <person name="Hahn C."/>
            <person name="Garcia-Roger E.M."/>
            <person name="Carmona M.J."/>
            <person name="Serra M."/>
            <person name="Gomez A."/>
        </authorList>
    </citation>
    <scope>NUCLEOTIDE SEQUENCE [LARGE SCALE GENOMIC DNA]</scope>
    <source>
        <strain evidence="1">HYR1</strain>
    </source>
</reference>
<proteinExistence type="predicted"/>
<protein>
    <submittedName>
        <fullName evidence="1">Uncharacterized protein</fullName>
    </submittedName>
</protein>
<dbReference type="Proteomes" id="UP000276133">
    <property type="component" value="Unassembled WGS sequence"/>
</dbReference>
<dbReference type="AlphaFoldDB" id="A0A3M7QWG0"/>
<keyword evidence="2" id="KW-1185">Reference proteome</keyword>